<dbReference type="InterPro" id="IPR000008">
    <property type="entry name" value="C2_dom"/>
</dbReference>
<sequence length="306" mass="34577">MRLNPFVVISFGDSTFRTRSIRHSTEPVWGEVMVVHVRQSNVGYGVMFGLWDWDRIGNNRSVGKASLKCSELIEALTKENTNPQRVNSNDLVSIHQPTPIRPDEKGSSSPLARLRTPSASTRRSSPADSVKGKRNDEGLVQPVTVEMELGLEVTAKVEESFDPKLVLRTSYTPIKDLRRNFWVALSRLYDTDDNGSFNRVEVQALLDAVGSNLPDAIVDGFWTDNGKSSDTHDLTFDELFEALETKMVGTKQLSVRLVHPRRESRLPPPRRWQRTKMKKSCMWSHCRIAPFVGNLSCERTHLTSTP</sequence>
<accession>A0A139AB38</accession>
<dbReference type="InterPro" id="IPR011992">
    <property type="entry name" value="EF-hand-dom_pair"/>
</dbReference>
<feature type="region of interest" description="Disordered" evidence="3">
    <location>
        <begin position="80"/>
        <end position="138"/>
    </location>
</feature>
<protein>
    <recommendedName>
        <fullName evidence="4">C2 domain-containing protein</fullName>
    </recommendedName>
</protein>
<evidence type="ECO:0000259" key="4">
    <source>
        <dbReference type="PROSITE" id="PS50004"/>
    </source>
</evidence>
<evidence type="ECO:0000313" key="5">
    <source>
        <dbReference type="EMBL" id="KXS13884.1"/>
    </source>
</evidence>
<dbReference type="SUPFAM" id="SSF49562">
    <property type="entry name" value="C2 domain (Calcium/lipid-binding domain, CaLB)"/>
    <property type="match status" value="1"/>
</dbReference>
<dbReference type="GO" id="GO:0008654">
    <property type="term" value="P:phospholipid biosynthetic process"/>
    <property type="evidence" value="ECO:0007669"/>
    <property type="project" value="InterPro"/>
</dbReference>
<dbReference type="GO" id="GO:0004609">
    <property type="term" value="F:phosphatidylserine decarboxylase activity"/>
    <property type="evidence" value="ECO:0007669"/>
    <property type="project" value="InterPro"/>
</dbReference>
<evidence type="ECO:0000256" key="1">
    <source>
        <dbReference type="ARBA" id="ARBA00022793"/>
    </source>
</evidence>
<evidence type="ECO:0000256" key="2">
    <source>
        <dbReference type="ARBA" id="ARBA00023239"/>
    </source>
</evidence>
<dbReference type="InterPro" id="IPR003817">
    <property type="entry name" value="PS_Dcarbxylase"/>
</dbReference>
<dbReference type="STRING" id="1344416.A0A139AB38"/>
<reference evidence="5 6" key="1">
    <citation type="journal article" date="2015" name="Genome Biol. Evol.">
        <title>Phylogenomic analyses indicate that early fungi evolved digesting cell walls of algal ancestors of land plants.</title>
        <authorList>
            <person name="Chang Y."/>
            <person name="Wang S."/>
            <person name="Sekimoto S."/>
            <person name="Aerts A.L."/>
            <person name="Choi C."/>
            <person name="Clum A."/>
            <person name="LaButti K.M."/>
            <person name="Lindquist E.A."/>
            <person name="Yee Ngan C."/>
            <person name="Ohm R.A."/>
            <person name="Salamov A.A."/>
            <person name="Grigoriev I.V."/>
            <person name="Spatafora J.W."/>
            <person name="Berbee M.L."/>
        </authorList>
    </citation>
    <scope>NUCLEOTIDE SEQUENCE [LARGE SCALE GENOMIC DNA]</scope>
    <source>
        <strain evidence="5 6">JEL478</strain>
    </source>
</reference>
<keyword evidence="2" id="KW-0456">Lyase</keyword>
<dbReference type="AlphaFoldDB" id="A0A139AB38"/>
<evidence type="ECO:0000313" key="6">
    <source>
        <dbReference type="Proteomes" id="UP000070544"/>
    </source>
</evidence>
<organism evidence="5 6">
    <name type="scientific">Gonapodya prolifera (strain JEL478)</name>
    <name type="common">Monoblepharis prolifera</name>
    <dbReference type="NCBI Taxonomy" id="1344416"/>
    <lineage>
        <taxon>Eukaryota</taxon>
        <taxon>Fungi</taxon>
        <taxon>Fungi incertae sedis</taxon>
        <taxon>Chytridiomycota</taxon>
        <taxon>Chytridiomycota incertae sedis</taxon>
        <taxon>Monoblepharidomycetes</taxon>
        <taxon>Monoblepharidales</taxon>
        <taxon>Gonapodyaceae</taxon>
        <taxon>Gonapodya</taxon>
    </lineage>
</organism>
<dbReference type="PANTHER" id="PTHR10067">
    <property type="entry name" value="PHOSPHATIDYLSERINE DECARBOXYLASE"/>
    <property type="match status" value="1"/>
</dbReference>
<dbReference type="EMBL" id="KQ965773">
    <property type="protein sequence ID" value="KXS13884.1"/>
    <property type="molecule type" value="Genomic_DNA"/>
</dbReference>
<gene>
    <name evidence="5" type="ORF">M427DRAFT_359264</name>
</gene>
<dbReference type="Gene3D" id="2.60.40.150">
    <property type="entry name" value="C2 domain"/>
    <property type="match status" value="1"/>
</dbReference>
<evidence type="ECO:0000256" key="3">
    <source>
        <dbReference type="SAM" id="MobiDB-lite"/>
    </source>
</evidence>
<dbReference type="PROSITE" id="PS50004">
    <property type="entry name" value="C2"/>
    <property type="match status" value="1"/>
</dbReference>
<dbReference type="InterPro" id="IPR035892">
    <property type="entry name" value="C2_domain_sf"/>
</dbReference>
<feature type="compositionally biased region" description="Polar residues" evidence="3">
    <location>
        <begin position="80"/>
        <end position="91"/>
    </location>
</feature>
<dbReference type="SUPFAM" id="SSF47473">
    <property type="entry name" value="EF-hand"/>
    <property type="match status" value="1"/>
</dbReference>
<name>A0A139AB38_GONPJ</name>
<keyword evidence="1" id="KW-0210">Decarboxylase</keyword>
<feature type="compositionally biased region" description="Low complexity" evidence="3">
    <location>
        <begin position="112"/>
        <end position="127"/>
    </location>
</feature>
<feature type="domain" description="C2" evidence="4">
    <location>
        <begin position="1"/>
        <end position="82"/>
    </location>
</feature>
<dbReference type="Pfam" id="PF00168">
    <property type="entry name" value="C2"/>
    <property type="match status" value="1"/>
</dbReference>
<keyword evidence="6" id="KW-1185">Reference proteome</keyword>
<dbReference type="OrthoDB" id="67700at2759"/>
<dbReference type="PANTHER" id="PTHR10067:SF17">
    <property type="entry name" value="PHOSPHATIDYLSERINE DECARBOXYLASE PROENZYME 2"/>
    <property type="match status" value="1"/>
</dbReference>
<dbReference type="Proteomes" id="UP000070544">
    <property type="component" value="Unassembled WGS sequence"/>
</dbReference>
<proteinExistence type="predicted"/>